<dbReference type="Gene3D" id="3.40.50.2300">
    <property type="match status" value="2"/>
</dbReference>
<keyword evidence="6" id="KW-1185">Reference proteome</keyword>
<dbReference type="SUPFAM" id="SSF53822">
    <property type="entry name" value="Periplasmic binding protein-like I"/>
    <property type="match status" value="1"/>
</dbReference>
<dbReference type="CDD" id="cd01392">
    <property type="entry name" value="HTH_LacI"/>
    <property type="match status" value="1"/>
</dbReference>
<dbReference type="GO" id="GO:0003700">
    <property type="term" value="F:DNA-binding transcription factor activity"/>
    <property type="evidence" value="ECO:0007669"/>
    <property type="project" value="TreeGrafter"/>
</dbReference>
<accession>A0A941EWM0</accession>
<dbReference type="Gene3D" id="1.10.260.40">
    <property type="entry name" value="lambda repressor-like DNA-binding domains"/>
    <property type="match status" value="1"/>
</dbReference>
<dbReference type="Proteomes" id="UP000675781">
    <property type="component" value="Unassembled WGS sequence"/>
</dbReference>
<evidence type="ECO:0000256" key="1">
    <source>
        <dbReference type="ARBA" id="ARBA00023015"/>
    </source>
</evidence>
<keyword evidence="3" id="KW-0804">Transcription</keyword>
<evidence type="ECO:0000256" key="2">
    <source>
        <dbReference type="ARBA" id="ARBA00023125"/>
    </source>
</evidence>
<name>A0A941EWM0_9ACTN</name>
<dbReference type="EMBL" id="JAGSOG010000480">
    <property type="protein sequence ID" value="MBR7839537.1"/>
    <property type="molecule type" value="Genomic_DNA"/>
</dbReference>
<gene>
    <name evidence="5" type="ORF">KDL01_40155</name>
</gene>
<evidence type="ECO:0000256" key="3">
    <source>
        <dbReference type="ARBA" id="ARBA00023163"/>
    </source>
</evidence>
<evidence type="ECO:0000259" key="4">
    <source>
        <dbReference type="PROSITE" id="PS50932"/>
    </source>
</evidence>
<reference evidence="5" key="1">
    <citation type="submission" date="2021-04" db="EMBL/GenBank/DDBJ databases">
        <title>Genome based classification of Actinospica acidithermotolerans sp. nov., an actinobacterium isolated from an Indonesian hot spring.</title>
        <authorList>
            <person name="Kusuma A.B."/>
            <person name="Putra K.E."/>
            <person name="Nafisah S."/>
            <person name="Loh J."/>
            <person name="Nouioui I."/>
            <person name="Goodfellow M."/>
        </authorList>
    </citation>
    <scope>NUCLEOTIDE SEQUENCE</scope>
    <source>
        <strain evidence="5">CSCA 57</strain>
    </source>
</reference>
<dbReference type="PANTHER" id="PTHR30146">
    <property type="entry name" value="LACI-RELATED TRANSCRIPTIONAL REPRESSOR"/>
    <property type="match status" value="1"/>
</dbReference>
<dbReference type="InterPro" id="IPR046335">
    <property type="entry name" value="LacI/GalR-like_sensor"/>
</dbReference>
<dbReference type="PANTHER" id="PTHR30146:SF109">
    <property type="entry name" value="HTH-TYPE TRANSCRIPTIONAL REGULATOR GALS"/>
    <property type="match status" value="1"/>
</dbReference>
<protein>
    <submittedName>
        <fullName evidence="5">LacI family DNA-binding transcriptional regulator</fullName>
    </submittedName>
</protein>
<dbReference type="RefSeq" id="WP_212533966.1">
    <property type="nucleotide sequence ID" value="NZ_JAGSOG010000480.1"/>
</dbReference>
<dbReference type="Pfam" id="PF00356">
    <property type="entry name" value="LacI"/>
    <property type="match status" value="1"/>
</dbReference>
<dbReference type="Pfam" id="PF13377">
    <property type="entry name" value="Peripla_BP_3"/>
    <property type="match status" value="1"/>
</dbReference>
<dbReference type="InterPro" id="IPR010982">
    <property type="entry name" value="Lambda_DNA-bd_dom_sf"/>
</dbReference>
<dbReference type="AlphaFoldDB" id="A0A941EWM0"/>
<dbReference type="PROSITE" id="PS50932">
    <property type="entry name" value="HTH_LACI_2"/>
    <property type="match status" value="1"/>
</dbReference>
<evidence type="ECO:0000313" key="5">
    <source>
        <dbReference type="EMBL" id="MBR7839537.1"/>
    </source>
</evidence>
<dbReference type="SUPFAM" id="SSF47413">
    <property type="entry name" value="lambda repressor-like DNA-binding domains"/>
    <property type="match status" value="1"/>
</dbReference>
<organism evidence="5 6">
    <name type="scientific">Actinospica durhamensis</name>
    <dbReference type="NCBI Taxonomy" id="1508375"/>
    <lineage>
        <taxon>Bacteria</taxon>
        <taxon>Bacillati</taxon>
        <taxon>Actinomycetota</taxon>
        <taxon>Actinomycetes</taxon>
        <taxon>Catenulisporales</taxon>
        <taxon>Actinospicaceae</taxon>
        <taxon>Actinospica</taxon>
    </lineage>
</organism>
<keyword evidence="1" id="KW-0805">Transcription regulation</keyword>
<keyword evidence="2 5" id="KW-0238">DNA-binding</keyword>
<sequence length="340" mass="36195">MAGIREVAKACGVSVATVSRALNGRPEVNEETRRQVRLAAEILGYRPSVSARALVRGRSDAVGLLWDSAYETAGRRHPFLLSVLVGIKQALDAAGRHLILLNVEADRVGPRAYLETAAQFQLDGVLVMGVDSRRPALCAVLESELACVGFDVPISGPRATYVASDNRAGAMQAMRHLYGLGHRRIATITGPLSMMPAELRLAGYRDAAEELGLEHEYVYSGDFFLDSGYTCGARLAELPPEQRPTAVFVAGDEMALGAIHAFADAGLSVPQDIAVVGFDDIEAADLVRPALTTIQQDAHALGAAAVDTLLRLVDHDPATHTIGPVLTPTRLIVRQSCGGN</sequence>
<proteinExistence type="predicted"/>
<feature type="domain" description="HTH lacI-type" evidence="4">
    <location>
        <begin position="2"/>
        <end position="56"/>
    </location>
</feature>
<evidence type="ECO:0000313" key="6">
    <source>
        <dbReference type="Proteomes" id="UP000675781"/>
    </source>
</evidence>
<comment type="caution">
    <text evidence="5">The sequence shown here is derived from an EMBL/GenBank/DDBJ whole genome shotgun (WGS) entry which is preliminary data.</text>
</comment>
<dbReference type="CDD" id="cd06267">
    <property type="entry name" value="PBP1_LacI_sugar_binding-like"/>
    <property type="match status" value="1"/>
</dbReference>
<dbReference type="SMART" id="SM00354">
    <property type="entry name" value="HTH_LACI"/>
    <property type="match status" value="1"/>
</dbReference>
<dbReference type="InterPro" id="IPR000843">
    <property type="entry name" value="HTH_LacI"/>
</dbReference>
<dbReference type="GO" id="GO:0000976">
    <property type="term" value="F:transcription cis-regulatory region binding"/>
    <property type="evidence" value="ECO:0007669"/>
    <property type="project" value="TreeGrafter"/>
</dbReference>
<dbReference type="InterPro" id="IPR028082">
    <property type="entry name" value="Peripla_BP_I"/>
</dbReference>